<evidence type="ECO:0000259" key="3">
    <source>
        <dbReference type="Pfam" id="PF02769"/>
    </source>
</evidence>
<comment type="similarity">
    <text evidence="1">Belongs to the HypE family.</text>
</comment>
<dbReference type="InterPro" id="IPR011854">
    <property type="entry name" value="HypE"/>
</dbReference>
<dbReference type="Pfam" id="PF00586">
    <property type="entry name" value="AIRS"/>
    <property type="match status" value="1"/>
</dbReference>
<dbReference type="CDD" id="cd06061">
    <property type="entry name" value="PurM-like1"/>
    <property type="match status" value="1"/>
</dbReference>
<dbReference type="PIRSF" id="PIRSF005644">
    <property type="entry name" value="Hdrgns_mtr_HypE"/>
    <property type="match status" value="1"/>
</dbReference>
<dbReference type="AlphaFoldDB" id="A0A9D9N8U8"/>
<dbReference type="InterPro" id="IPR016188">
    <property type="entry name" value="PurM-like_N"/>
</dbReference>
<proteinExistence type="inferred from homology"/>
<dbReference type="Pfam" id="PF02769">
    <property type="entry name" value="AIRS_C"/>
    <property type="match status" value="1"/>
</dbReference>
<dbReference type="InterPro" id="IPR036676">
    <property type="entry name" value="PurM-like_C_sf"/>
</dbReference>
<name>A0A9D9N8U8_9FIRM</name>
<reference evidence="4" key="1">
    <citation type="submission" date="2020-10" db="EMBL/GenBank/DDBJ databases">
        <authorList>
            <person name="Gilroy R."/>
        </authorList>
    </citation>
    <scope>NUCLEOTIDE SEQUENCE</scope>
    <source>
        <strain evidence="4">E3-2379</strain>
    </source>
</reference>
<reference evidence="4" key="2">
    <citation type="journal article" date="2021" name="PeerJ">
        <title>Extensive microbial diversity within the chicken gut microbiome revealed by metagenomics and culture.</title>
        <authorList>
            <person name="Gilroy R."/>
            <person name="Ravi A."/>
            <person name="Getino M."/>
            <person name="Pursley I."/>
            <person name="Horton D.L."/>
            <person name="Alikhan N.F."/>
            <person name="Baker D."/>
            <person name="Gharbi K."/>
            <person name="Hall N."/>
            <person name="Watson M."/>
            <person name="Adriaenssens E.M."/>
            <person name="Foster-Nyarko E."/>
            <person name="Jarju S."/>
            <person name="Secka A."/>
            <person name="Antonio M."/>
            <person name="Oren A."/>
            <person name="Chaudhuri R.R."/>
            <person name="La Ragione R."/>
            <person name="Hildebrand F."/>
            <person name="Pallen M.J."/>
        </authorList>
    </citation>
    <scope>NUCLEOTIDE SEQUENCE</scope>
    <source>
        <strain evidence="4">E3-2379</strain>
    </source>
</reference>
<accession>A0A9D9N8U8</accession>
<organism evidence="4 5">
    <name type="scientific">Candidatus Scybalomonas excrementavium</name>
    <dbReference type="NCBI Taxonomy" id="2840943"/>
    <lineage>
        <taxon>Bacteria</taxon>
        <taxon>Bacillati</taxon>
        <taxon>Bacillota</taxon>
        <taxon>Clostridia</taxon>
        <taxon>Lachnospirales</taxon>
        <taxon>Lachnospiraceae</taxon>
        <taxon>Lachnospiraceae incertae sedis</taxon>
        <taxon>Candidatus Scybalomonas</taxon>
    </lineage>
</organism>
<dbReference type="PANTHER" id="PTHR30303:SF4">
    <property type="entry name" value="HYDROGENASE EXPRESSION_FORMATION PROTEIN HYPE"/>
    <property type="match status" value="1"/>
</dbReference>
<feature type="domain" description="PurM-like N-terminal" evidence="2">
    <location>
        <begin position="35"/>
        <end position="139"/>
    </location>
</feature>
<sequence>MKIGKSSEAILTRSVLKQLKKKREEVMQGPCYGEQVAVLDSSNKNRVILSTNPFIGTKKEAGEFGIFEAINDVASTGAEPIAILVSILLPAKMEEKGLKRIMDDLRVQCQKWNVDIVGGHTEVTPAVNEPILTITAIGMTQEETWHHSSTIQAGQEIVMTKWCGQSGTARLALRKEKELQQRYPNDFLDGAKQMKEWLSIQEEMKVLKEYEKEWEVGAIHHVAKGGVFGALWEFASAGKVGLDIDLMKIPLKQETVEVCEFFDLNPYCLESVGCLLIAVSKGNELVAQLNRANIPAVLIGKVTKTNDRIIRNEEEERYLEPPKSDEINKIFAME</sequence>
<dbReference type="GO" id="GO:0051604">
    <property type="term" value="P:protein maturation"/>
    <property type="evidence" value="ECO:0007669"/>
    <property type="project" value="TreeGrafter"/>
</dbReference>
<dbReference type="Gene3D" id="3.30.1330.10">
    <property type="entry name" value="PurM-like, N-terminal domain"/>
    <property type="match status" value="1"/>
</dbReference>
<dbReference type="SUPFAM" id="SSF56042">
    <property type="entry name" value="PurM C-terminal domain-like"/>
    <property type="match status" value="1"/>
</dbReference>
<dbReference type="EMBL" id="JADIML010000295">
    <property type="protein sequence ID" value="MBO8464300.1"/>
    <property type="molecule type" value="Genomic_DNA"/>
</dbReference>
<dbReference type="SUPFAM" id="SSF55326">
    <property type="entry name" value="PurM N-terminal domain-like"/>
    <property type="match status" value="1"/>
</dbReference>
<feature type="domain" description="PurM-like C-terminal" evidence="3">
    <location>
        <begin position="152"/>
        <end position="307"/>
    </location>
</feature>
<dbReference type="InterPro" id="IPR010918">
    <property type="entry name" value="PurM-like_C_dom"/>
</dbReference>
<gene>
    <name evidence="4" type="ORF">IAC13_10255</name>
</gene>
<dbReference type="InterPro" id="IPR036921">
    <property type="entry name" value="PurM-like_N_sf"/>
</dbReference>
<dbReference type="Gene3D" id="3.90.650.10">
    <property type="entry name" value="PurM-like C-terminal domain"/>
    <property type="match status" value="1"/>
</dbReference>
<protein>
    <submittedName>
        <fullName evidence="4">AIR synthase family protein</fullName>
    </submittedName>
</protein>
<dbReference type="Proteomes" id="UP000823618">
    <property type="component" value="Unassembled WGS sequence"/>
</dbReference>
<evidence type="ECO:0000256" key="1">
    <source>
        <dbReference type="ARBA" id="ARBA00006243"/>
    </source>
</evidence>
<evidence type="ECO:0000313" key="5">
    <source>
        <dbReference type="Proteomes" id="UP000823618"/>
    </source>
</evidence>
<dbReference type="PANTHER" id="PTHR30303">
    <property type="entry name" value="HYDROGENASE ISOENZYMES FORMATION PROTEIN HYPE"/>
    <property type="match status" value="1"/>
</dbReference>
<evidence type="ECO:0000259" key="2">
    <source>
        <dbReference type="Pfam" id="PF00586"/>
    </source>
</evidence>
<evidence type="ECO:0000313" key="4">
    <source>
        <dbReference type="EMBL" id="MBO8464300.1"/>
    </source>
</evidence>
<comment type="caution">
    <text evidence="4">The sequence shown here is derived from an EMBL/GenBank/DDBJ whole genome shotgun (WGS) entry which is preliminary data.</text>
</comment>